<feature type="region of interest" description="Disordered" evidence="1">
    <location>
        <begin position="1"/>
        <end position="47"/>
    </location>
</feature>
<dbReference type="EMBL" id="CAUOFW020003502">
    <property type="protein sequence ID" value="CAK9160314.1"/>
    <property type="molecule type" value="Genomic_DNA"/>
</dbReference>
<name>A0ABC8SYP3_9AQUA</name>
<organism evidence="2 3">
    <name type="scientific">Ilex paraguariensis</name>
    <name type="common">yerba mate</name>
    <dbReference type="NCBI Taxonomy" id="185542"/>
    <lineage>
        <taxon>Eukaryota</taxon>
        <taxon>Viridiplantae</taxon>
        <taxon>Streptophyta</taxon>
        <taxon>Embryophyta</taxon>
        <taxon>Tracheophyta</taxon>
        <taxon>Spermatophyta</taxon>
        <taxon>Magnoliopsida</taxon>
        <taxon>eudicotyledons</taxon>
        <taxon>Gunneridae</taxon>
        <taxon>Pentapetalae</taxon>
        <taxon>asterids</taxon>
        <taxon>campanulids</taxon>
        <taxon>Aquifoliales</taxon>
        <taxon>Aquifoliaceae</taxon>
        <taxon>Ilex</taxon>
    </lineage>
</organism>
<evidence type="ECO:0000313" key="2">
    <source>
        <dbReference type="EMBL" id="CAK9160314.1"/>
    </source>
</evidence>
<proteinExistence type="predicted"/>
<evidence type="ECO:0000256" key="1">
    <source>
        <dbReference type="SAM" id="MobiDB-lite"/>
    </source>
</evidence>
<keyword evidence="3" id="KW-1185">Reference proteome</keyword>
<sequence length="153" mass="17586">MMSFPTRKKADDFDSSMSESRRKRKNDVGPSPSEPRKKNKNYQHSEAIGVRNVTCKRQVDRLTLGPTNIVVQTIENHSLHLWFQEVKGYVHPLCREFYQDLVVVDVLDLLRISMRGKAINVTLASIVVVLKYKRPNANKNDCPHPQCRDEVAP</sequence>
<evidence type="ECO:0000313" key="3">
    <source>
        <dbReference type="Proteomes" id="UP001642360"/>
    </source>
</evidence>
<reference evidence="2 3" key="1">
    <citation type="submission" date="2024-02" db="EMBL/GenBank/DDBJ databases">
        <authorList>
            <person name="Vignale AGUSTIN F."/>
            <person name="Sosa J E."/>
            <person name="Modenutti C."/>
        </authorList>
    </citation>
    <scope>NUCLEOTIDE SEQUENCE [LARGE SCALE GENOMIC DNA]</scope>
</reference>
<gene>
    <name evidence="2" type="ORF">ILEXP_LOCUS29069</name>
</gene>
<comment type="caution">
    <text evidence="2">The sequence shown here is derived from an EMBL/GenBank/DDBJ whole genome shotgun (WGS) entry which is preliminary data.</text>
</comment>
<dbReference type="AlphaFoldDB" id="A0ABC8SYP3"/>
<accession>A0ABC8SYP3</accession>
<dbReference type="Proteomes" id="UP001642360">
    <property type="component" value="Unassembled WGS sequence"/>
</dbReference>
<protein>
    <submittedName>
        <fullName evidence="2">Uncharacterized protein</fullName>
    </submittedName>
</protein>